<organism evidence="1">
    <name type="scientific">marine metagenome</name>
    <dbReference type="NCBI Taxonomy" id="408172"/>
    <lineage>
        <taxon>unclassified sequences</taxon>
        <taxon>metagenomes</taxon>
        <taxon>ecological metagenomes</taxon>
    </lineage>
</organism>
<dbReference type="EMBL" id="UINC01123521">
    <property type="protein sequence ID" value="SVD00043.1"/>
    <property type="molecule type" value="Genomic_DNA"/>
</dbReference>
<accession>A0A382RQS1</accession>
<proteinExistence type="predicted"/>
<sequence length="54" mass="6296">VDFSTQPHQRMAQADSEVRLISRIAWLAMPEFTKSYLYAQQGYVVLRTLSMITF</sequence>
<reference evidence="1" key="1">
    <citation type="submission" date="2018-05" db="EMBL/GenBank/DDBJ databases">
        <authorList>
            <person name="Lanie J.A."/>
            <person name="Ng W.-L."/>
            <person name="Kazmierczak K.M."/>
            <person name="Andrzejewski T.M."/>
            <person name="Davidsen T.M."/>
            <person name="Wayne K.J."/>
            <person name="Tettelin H."/>
            <person name="Glass J.I."/>
            <person name="Rusch D."/>
            <person name="Podicherti R."/>
            <person name="Tsui H.-C.T."/>
            <person name="Winkler M.E."/>
        </authorList>
    </citation>
    <scope>NUCLEOTIDE SEQUENCE</scope>
</reference>
<evidence type="ECO:0000313" key="1">
    <source>
        <dbReference type="EMBL" id="SVD00043.1"/>
    </source>
</evidence>
<dbReference type="AlphaFoldDB" id="A0A382RQS1"/>
<name>A0A382RQS1_9ZZZZ</name>
<protein>
    <submittedName>
        <fullName evidence="1">Uncharacterized protein</fullName>
    </submittedName>
</protein>
<gene>
    <name evidence="1" type="ORF">METZ01_LOCUS352897</name>
</gene>
<feature type="non-terminal residue" evidence="1">
    <location>
        <position position="1"/>
    </location>
</feature>